<keyword evidence="1" id="KW-0547">Nucleotide-binding</keyword>
<dbReference type="HOGENOM" id="CLU_002305_2_0_1"/>
<dbReference type="InterPro" id="IPR059032">
    <property type="entry name" value="WHD_DDX60"/>
</dbReference>
<dbReference type="STRING" id="745531.A0A0C3PFK2"/>
<reference evidence="8 9" key="1">
    <citation type="journal article" date="2014" name="PLoS Genet.">
        <title>Analysis of the Phlebiopsis gigantea genome, transcriptome and secretome provides insight into its pioneer colonization strategies of wood.</title>
        <authorList>
            <person name="Hori C."/>
            <person name="Ishida T."/>
            <person name="Igarashi K."/>
            <person name="Samejima M."/>
            <person name="Suzuki H."/>
            <person name="Master E."/>
            <person name="Ferreira P."/>
            <person name="Ruiz-Duenas F.J."/>
            <person name="Held B."/>
            <person name="Canessa P."/>
            <person name="Larrondo L.F."/>
            <person name="Schmoll M."/>
            <person name="Druzhinina I.S."/>
            <person name="Kubicek C.P."/>
            <person name="Gaskell J.A."/>
            <person name="Kersten P."/>
            <person name="St John F."/>
            <person name="Glasner J."/>
            <person name="Sabat G."/>
            <person name="Splinter BonDurant S."/>
            <person name="Syed K."/>
            <person name="Yadav J."/>
            <person name="Mgbeahuruike A.C."/>
            <person name="Kovalchuk A."/>
            <person name="Asiegbu F.O."/>
            <person name="Lackner G."/>
            <person name="Hoffmeister D."/>
            <person name="Rencoret J."/>
            <person name="Gutierrez A."/>
            <person name="Sun H."/>
            <person name="Lindquist E."/>
            <person name="Barry K."/>
            <person name="Riley R."/>
            <person name="Grigoriev I.V."/>
            <person name="Henrissat B."/>
            <person name="Kues U."/>
            <person name="Berka R.M."/>
            <person name="Martinez A.T."/>
            <person name="Covert S.F."/>
            <person name="Blanchette R.A."/>
            <person name="Cullen D."/>
        </authorList>
    </citation>
    <scope>NUCLEOTIDE SEQUENCE [LARGE SCALE GENOMIC DNA]</scope>
    <source>
        <strain evidence="8 9">11061_1 CR5-6</strain>
    </source>
</reference>
<accession>A0A0C3PFK2</accession>
<dbReference type="Pfam" id="PF00270">
    <property type="entry name" value="DEAD"/>
    <property type="match status" value="1"/>
</dbReference>
<feature type="domain" description="Helicase ATP-binding" evidence="6">
    <location>
        <begin position="790"/>
        <end position="960"/>
    </location>
</feature>
<protein>
    <recommendedName>
        <fullName evidence="10">Helicase ATP-binding domain-containing protein</fullName>
    </recommendedName>
</protein>
<keyword evidence="3" id="KW-0347">Helicase</keyword>
<feature type="compositionally biased region" description="Basic and acidic residues" evidence="5">
    <location>
        <begin position="1214"/>
        <end position="1226"/>
    </location>
</feature>
<dbReference type="PROSITE" id="PS51194">
    <property type="entry name" value="HELICASE_CTER"/>
    <property type="match status" value="1"/>
</dbReference>
<dbReference type="GO" id="GO:0003676">
    <property type="term" value="F:nucleic acid binding"/>
    <property type="evidence" value="ECO:0007669"/>
    <property type="project" value="InterPro"/>
</dbReference>
<dbReference type="InterPro" id="IPR011545">
    <property type="entry name" value="DEAD/DEAH_box_helicase_dom"/>
</dbReference>
<dbReference type="GO" id="GO:0004386">
    <property type="term" value="F:helicase activity"/>
    <property type="evidence" value="ECO:0007669"/>
    <property type="project" value="UniProtKB-KW"/>
</dbReference>
<dbReference type="GO" id="GO:0005524">
    <property type="term" value="F:ATP binding"/>
    <property type="evidence" value="ECO:0007669"/>
    <property type="project" value="UniProtKB-KW"/>
</dbReference>
<keyword evidence="9" id="KW-1185">Reference proteome</keyword>
<feature type="domain" description="Helicase C-terminal" evidence="7">
    <location>
        <begin position="1249"/>
        <end position="1401"/>
    </location>
</feature>
<evidence type="ECO:0000313" key="8">
    <source>
        <dbReference type="EMBL" id="KIP04358.1"/>
    </source>
</evidence>
<organism evidence="8 9">
    <name type="scientific">Phlebiopsis gigantea (strain 11061_1 CR5-6)</name>
    <name type="common">White-rot fungus</name>
    <name type="synonym">Peniophora gigantea</name>
    <dbReference type="NCBI Taxonomy" id="745531"/>
    <lineage>
        <taxon>Eukaryota</taxon>
        <taxon>Fungi</taxon>
        <taxon>Dikarya</taxon>
        <taxon>Basidiomycota</taxon>
        <taxon>Agaricomycotina</taxon>
        <taxon>Agaricomycetes</taxon>
        <taxon>Polyporales</taxon>
        <taxon>Phanerochaetaceae</taxon>
        <taxon>Phlebiopsis</taxon>
    </lineage>
</organism>
<evidence type="ECO:0000313" key="9">
    <source>
        <dbReference type="Proteomes" id="UP000053257"/>
    </source>
</evidence>
<evidence type="ECO:0008006" key="10">
    <source>
        <dbReference type="Google" id="ProtNLM"/>
    </source>
</evidence>
<evidence type="ECO:0000256" key="5">
    <source>
        <dbReference type="SAM" id="MobiDB-lite"/>
    </source>
</evidence>
<evidence type="ECO:0000256" key="1">
    <source>
        <dbReference type="ARBA" id="ARBA00022741"/>
    </source>
</evidence>
<dbReference type="Proteomes" id="UP000053257">
    <property type="component" value="Unassembled WGS sequence"/>
</dbReference>
<dbReference type="InterPro" id="IPR055124">
    <property type="entry name" value="PIN-like_DDX60"/>
</dbReference>
<evidence type="ECO:0000256" key="3">
    <source>
        <dbReference type="ARBA" id="ARBA00022806"/>
    </source>
</evidence>
<dbReference type="Gene3D" id="3.40.50.300">
    <property type="entry name" value="P-loop containing nucleotide triphosphate hydrolases"/>
    <property type="match status" value="2"/>
</dbReference>
<dbReference type="Pfam" id="PF26076">
    <property type="entry name" value="WHD_DDX60"/>
    <property type="match status" value="1"/>
</dbReference>
<dbReference type="PANTHER" id="PTHR44533">
    <property type="entry name" value="DEAD/H RNA HELICASE, PUTATIVE-RELATED"/>
    <property type="match status" value="1"/>
</dbReference>
<feature type="compositionally biased region" description="Polar residues" evidence="5">
    <location>
        <begin position="1233"/>
        <end position="1242"/>
    </location>
</feature>
<evidence type="ECO:0000256" key="4">
    <source>
        <dbReference type="ARBA" id="ARBA00022840"/>
    </source>
</evidence>
<dbReference type="FunFam" id="3.40.50.300:FF:001039">
    <property type="entry name" value="ATP-dependent RNA helicase DDX60"/>
    <property type="match status" value="1"/>
</dbReference>
<dbReference type="SMART" id="SM00490">
    <property type="entry name" value="HELICc"/>
    <property type="match status" value="1"/>
</dbReference>
<dbReference type="PANTHER" id="PTHR44533:SF4">
    <property type="entry name" value="DEAD_H RNA HELICASE, PUTATIVE-RELATED"/>
    <property type="match status" value="1"/>
</dbReference>
<name>A0A0C3PFK2_PHLG1</name>
<dbReference type="Pfam" id="PF00271">
    <property type="entry name" value="Helicase_C"/>
    <property type="match status" value="1"/>
</dbReference>
<keyword evidence="4" id="KW-0067">ATP-binding</keyword>
<keyword evidence="2" id="KW-0378">Hydrolase</keyword>
<dbReference type="InterPro" id="IPR027417">
    <property type="entry name" value="P-loop_NTPase"/>
</dbReference>
<dbReference type="InterPro" id="IPR014001">
    <property type="entry name" value="Helicase_ATP-bd"/>
</dbReference>
<dbReference type="EMBL" id="KN840577">
    <property type="protein sequence ID" value="KIP04358.1"/>
    <property type="molecule type" value="Genomic_DNA"/>
</dbReference>
<dbReference type="GO" id="GO:0016787">
    <property type="term" value="F:hydrolase activity"/>
    <property type="evidence" value="ECO:0007669"/>
    <property type="project" value="UniProtKB-KW"/>
</dbReference>
<dbReference type="SUPFAM" id="SSF52540">
    <property type="entry name" value="P-loop containing nucleoside triphosphate hydrolases"/>
    <property type="match status" value="1"/>
</dbReference>
<dbReference type="InterPro" id="IPR052431">
    <property type="entry name" value="SKI2_subfamily_helicases"/>
</dbReference>
<dbReference type="Pfam" id="PF23002">
    <property type="entry name" value="PIN-like_DDX60"/>
    <property type="match status" value="1"/>
</dbReference>
<proteinExistence type="predicted"/>
<dbReference type="OrthoDB" id="2320933at2759"/>
<gene>
    <name evidence="8" type="ORF">PHLGIDRAFT_109666</name>
</gene>
<dbReference type="SMART" id="SM00487">
    <property type="entry name" value="DEXDc"/>
    <property type="match status" value="1"/>
</dbReference>
<evidence type="ECO:0000259" key="6">
    <source>
        <dbReference type="PROSITE" id="PS51192"/>
    </source>
</evidence>
<evidence type="ECO:0000259" key="7">
    <source>
        <dbReference type="PROSITE" id="PS51194"/>
    </source>
</evidence>
<sequence>MDVEFDSIIEENGLATGSSGGPSSALANFDTSWYIQASRRARRMDLIGDYAGREMFVIDGDSLLRQVLDDPLLALGRINDSSFQILHAFHSLERVLNEFRKRNAVFEIVFWEDVKDAVFYKDTNDFAFASRSLARAMLVQHLDRLNIPVHHFQALSDPKWQRFRMVLKPMFIMLDDGGPFDHEDEEENMTNPIAQSILVQRVRIFNLITQGLSCSLLRGTTFRDSKITTFIYEQRLEPDAKSRFERPFWKVVDTAHQSLRQLDTNRRTALLPRLQHISKEHEPLGNFLEIARLHFGEKDGLASWMLRVFVAHLLLLPSLSVQERCRPYDILPHNLDEYLGKIFLPTIFLIYEAAHQYASTVDVDGRVFRALLRYILSNPSVPLDGVVGEDITSELEQLWEKYHFHPAQFSELASQYSESSILPDAPSGTVATKDLQLLPFSNPVFTEILADTQIATAEAVDDISTVEMDFNTVFRDTQHWHNHRRALLPKHLGGEDKAPAQNEWQRKRQLRSEQRFTAKLQWQAESLTGAWGKTLQQIAIVTGSSAKSASSAALLEAAVNQKPKKKKAHVSKAEQIRLENTARKLGNQDHSNEAWWKEQLVQMDLLSTEGKTSQVDRLLGNPARSETGWLAVEMRLYRLQLELRAWVENSDSESDEDEIQNAIRDKHTVTIMRMIKELSERGGLFPTARKCIETILCCLGFTDYIPSFLDSSPPSPDDRKLGFTFMKLVRTKTKAPIYKFMPIVEDPVVWQLRLFGEYMDRSMDSQPDPRVSFNPDAWQRLVLDCLDDVDDKRNLNHSVLVVAPTSAGKTFISYYAMEQVLRRSDDEILVYVAPTKALVSQIAAEVYARFKKSYKSVGTSLWAIHTRDYRVHNPQNCQILVTVPEMLAIMLLSPQLSRHWAPRIKRIVLDEIHSIGQQEGGAVWEQIILLAPCPIVGLSATIGEAEKFNAWLASVQEAHGFRHSFIHHPHRYSHLRKYNYTLHDSSRHIFSGTDSHVPTGRMRFLHPVSLLSFGTRLLPSDFSLESADCLKLYHAFKAIARNDQSELRSLEPAIFFKREAFLKQKDILDYECVLKDKLVSVIASSDPQDGSSALSQLVAQVQDPTIAKLSLARQNTASSTDTIMQNLIFLLCDLHAQGDLVCPHCHNIICWADPKLQPAILFNFDRSACERAALTLLSTLEKREAKWRATSAEWQRKMEQWEIWKSQAAAREKQAERLRKQKRDPADGPAEQSDPSWESSFSPADPSPQFSFLGKKSSKEVLNEAIADIRWTPTPKWALDALLRGIGVHHAGMNKHYRTTVESLYRMGYIQVVIATGTLALGINAPTKTSVFLGDSPFLTALMYRQCAGRAGRRGFDLLGKVVFYALPMERVQRLVLSKLPSIGGNFPLTSTMVLRLFNLLQGSAYAPVAVNAIKGLLRLPQISFVSETGKAEMLHHIRFSIDYLRRSGLLDAEGNPINLFGLAAHLYHTEPSNFALVVLMRQGVIHDICNQTSTQNAKHDLVVLLCHIFGRRYLPSVYASARSRELFRKSPSKIILPPMPVSARNALLQHNTEILHIFTRYATAYASKILDVDGGETHLPLSKLDYSGEASPTVFHQYLKHTRIRTTSRSPFVANSGHDDRFGSVSELSQTCRSGLHLNEHSIPSMHEFTNNVDPEHADTLLLNAYLLDFYTHGQTAALVAANGIRLGDLWYLLEDFTLTLKTIRATVEHLLLRTTGGAGGSSVEGGDDEIAVAGVNGAEVEFDDEHTDGDSVARPLGVSDRDWKVFEVVDMVTKEFDEKFRAMWA</sequence>
<dbReference type="PROSITE" id="PS51192">
    <property type="entry name" value="HELICASE_ATP_BIND_1"/>
    <property type="match status" value="1"/>
</dbReference>
<dbReference type="InterPro" id="IPR001650">
    <property type="entry name" value="Helicase_C-like"/>
</dbReference>
<evidence type="ECO:0000256" key="2">
    <source>
        <dbReference type="ARBA" id="ARBA00022801"/>
    </source>
</evidence>
<feature type="region of interest" description="Disordered" evidence="5">
    <location>
        <begin position="1214"/>
        <end position="1248"/>
    </location>
</feature>
<dbReference type="GO" id="GO:0005737">
    <property type="term" value="C:cytoplasm"/>
    <property type="evidence" value="ECO:0007669"/>
    <property type="project" value="TreeGrafter"/>
</dbReference>